<comment type="caution">
    <text evidence="2">The sequence shown here is derived from an EMBL/GenBank/DDBJ whole genome shotgun (WGS) entry which is preliminary data.</text>
</comment>
<dbReference type="Proteomes" id="UP000316476">
    <property type="component" value="Unassembled WGS sequence"/>
</dbReference>
<name>A0A5C6G124_9PLAN</name>
<dbReference type="AlphaFoldDB" id="A0A5C6G124"/>
<evidence type="ECO:0000313" key="2">
    <source>
        <dbReference type="EMBL" id="TWU67585.1"/>
    </source>
</evidence>
<protein>
    <submittedName>
        <fullName evidence="2">Uncharacterized protein</fullName>
    </submittedName>
</protein>
<evidence type="ECO:0000313" key="3">
    <source>
        <dbReference type="Proteomes" id="UP000316476"/>
    </source>
</evidence>
<feature type="region of interest" description="Disordered" evidence="1">
    <location>
        <begin position="14"/>
        <end position="36"/>
    </location>
</feature>
<feature type="compositionally biased region" description="Polar residues" evidence="1">
    <location>
        <begin position="18"/>
        <end position="29"/>
    </location>
</feature>
<evidence type="ECO:0000256" key="1">
    <source>
        <dbReference type="SAM" id="MobiDB-lite"/>
    </source>
</evidence>
<feature type="region of interest" description="Disordered" evidence="1">
    <location>
        <begin position="70"/>
        <end position="131"/>
    </location>
</feature>
<accession>A0A5C6G124</accession>
<dbReference type="EMBL" id="SJPZ01000001">
    <property type="protein sequence ID" value="TWU67585.1"/>
    <property type="molecule type" value="Genomic_DNA"/>
</dbReference>
<sequence length="131" mass="13728">MPFRSAVPIVAPVDRPRSSTYGRQATGHPQQIGAPAVAHRRPQRQQLCHLGIACDAGGCAPQCAPGSNRAGPFGTGFPANRRVNRRPLKTPVGCTPSPAASPPPMPRLRIPPTVAPPDSDGAVAENERPAY</sequence>
<gene>
    <name evidence="2" type="ORF">V7x_31600</name>
</gene>
<organism evidence="2 3">
    <name type="scientific">Crateriforma conspicua</name>
    <dbReference type="NCBI Taxonomy" id="2527996"/>
    <lineage>
        <taxon>Bacteria</taxon>
        <taxon>Pseudomonadati</taxon>
        <taxon>Planctomycetota</taxon>
        <taxon>Planctomycetia</taxon>
        <taxon>Planctomycetales</taxon>
        <taxon>Planctomycetaceae</taxon>
        <taxon>Crateriforma</taxon>
    </lineage>
</organism>
<proteinExistence type="predicted"/>
<reference evidence="2 3" key="1">
    <citation type="submission" date="2019-02" db="EMBL/GenBank/DDBJ databases">
        <title>Deep-cultivation of Planctomycetes and their phenomic and genomic characterization uncovers novel biology.</title>
        <authorList>
            <person name="Wiegand S."/>
            <person name="Jogler M."/>
            <person name="Boedeker C."/>
            <person name="Pinto D."/>
            <person name="Vollmers J."/>
            <person name="Rivas-Marin E."/>
            <person name="Kohn T."/>
            <person name="Peeters S.H."/>
            <person name="Heuer A."/>
            <person name="Rast P."/>
            <person name="Oberbeckmann S."/>
            <person name="Bunk B."/>
            <person name="Jeske O."/>
            <person name="Meyerdierks A."/>
            <person name="Storesund J.E."/>
            <person name="Kallscheuer N."/>
            <person name="Luecker S."/>
            <person name="Lage O.M."/>
            <person name="Pohl T."/>
            <person name="Merkel B.J."/>
            <person name="Hornburger P."/>
            <person name="Mueller R.-W."/>
            <person name="Bruemmer F."/>
            <person name="Labrenz M."/>
            <person name="Spormann A.M."/>
            <person name="Op Den Camp H."/>
            <person name="Overmann J."/>
            <person name="Amann R."/>
            <person name="Jetten M.S.M."/>
            <person name="Mascher T."/>
            <person name="Medema M.H."/>
            <person name="Devos D.P."/>
            <person name="Kaster A.-K."/>
            <person name="Ovreas L."/>
            <person name="Rohde M."/>
            <person name="Galperin M.Y."/>
            <person name="Jogler C."/>
        </authorList>
    </citation>
    <scope>NUCLEOTIDE SEQUENCE [LARGE SCALE GENOMIC DNA]</scope>
    <source>
        <strain evidence="2 3">V7</strain>
    </source>
</reference>